<dbReference type="RefSeq" id="WP_264324551.1">
    <property type="nucleotide sequence ID" value="NZ_JADEXQ010000021.1"/>
</dbReference>
<dbReference type="SUPFAM" id="SSF48371">
    <property type="entry name" value="ARM repeat"/>
    <property type="match status" value="1"/>
</dbReference>
<reference evidence="3" key="1">
    <citation type="submission" date="2020-10" db="EMBL/GenBank/DDBJ databases">
        <authorList>
            <person name="Castelo-Branco R."/>
            <person name="Eusebio N."/>
            <person name="Adriana R."/>
            <person name="Vieira A."/>
            <person name="Brugerolle De Fraissinette N."/>
            <person name="Rezende De Castro R."/>
            <person name="Schneider M.P."/>
            <person name="Vasconcelos V."/>
            <person name="Leao P.N."/>
        </authorList>
    </citation>
    <scope>NUCLEOTIDE SEQUENCE</scope>
    <source>
        <strain evidence="3">LEGE 11480</strain>
    </source>
</reference>
<dbReference type="AlphaFoldDB" id="A0A928Z360"/>
<dbReference type="GO" id="GO:0030089">
    <property type="term" value="C:phycobilisome"/>
    <property type="evidence" value="ECO:0007669"/>
    <property type="project" value="UniProtKB-KW"/>
</dbReference>
<proteinExistence type="predicted"/>
<evidence type="ECO:0000313" key="4">
    <source>
        <dbReference type="Proteomes" id="UP000625316"/>
    </source>
</evidence>
<dbReference type="PANTHER" id="PTHR12697:SF5">
    <property type="entry name" value="DEOXYHYPUSINE HYDROXYLASE"/>
    <property type="match status" value="1"/>
</dbReference>
<dbReference type="PANTHER" id="PTHR12697">
    <property type="entry name" value="PBS LYASE HEAT-LIKE PROTEIN"/>
    <property type="match status" value="1"/>
</dbReference>
<evidence type="ECO:0000313" key="3">
    <source>
        <dbReference type="EMBL" id="MBE9029732.1"/>
    </source>
</evidence>
<protein>
    <submittedName>
        <fullName evidence="3">HEAT repeat domain-containing protein</fullName>
    </submittedName>
</protein>
<keyword evidence="1" id="KW-0042">Antenna complex</keyword>
<dbReference type="Proteomes" id="UP000625316">
    <property type="component" value="Unassembled WGS sequence"/>
</dbReference>
<dbReference type="InterPro" id="IPR004155">
    <property type="entry name" value="PBS_lyase_HEAT"/>
</dbReference>
<dbReference type="SMART" id="SM00567">
    <property type="entry name" value="EZ_HEAT"/>
    <property type="match status" value="3"/>
</dbReference>
<dbReference type="Gene3D" id="1.25.10.10">
    <property type="entry name" value="Leucine-rich Repeat Variant"/>
    <property type="match status" value="2"/>
</dbReference>
<evidence type="ECO:0000256" key="1">
    <source>
        <dbReference type="ARBA" id="ARBA00022549"/>
    </source>
</evidence>
<dbReference type="InterPro" id="IPR011989">
    <property type="entry name" value="ARM-like"/>
</dbReference>
<dbReference type="Pfam" id="PF13646">
    <property type="entry name" value="HEAT_2"/>
    <property type="match status" value="2"/>
</dbReference>
<keyword evidence="4" id="KW-1185">Reference proteome</keyword>
<organism evidence="3 4">
    <name type="scientific">Romeriopsis navalis LEGE 11480</name>
    <dbReference type="NCBI Taxonomy" id="2777977"/>
    <lineage>
        <taxon>Bacteria</taxon>
        <taxon>Bacillati</taxon>
        <taxon>Cyanobacteriota</taxon>
        <taxon>Cyanophyceae</taxon>
        <taxon>Leptolyngbyales</taxon>
        <taxon>Leptolyngbyaceae</taxon>
        <taxon>Romeriopsis</taxon>
        <taxon>Romeriopsis navalis</taxon>
    </lineage>
</organism>
<sequence length="220" mass="24396">MELSDIQANLQESDYQFRLKAIAALRDYPSATAIPLLQQHEADPEFLVRTFVARELSYHRTDESFATLLEMMLRDNTPNVRAEAANSLSLFGSVSAAHLVSTFLQDDHWLVRRSILAALVDMAAIAEIWEVVEVAIANREDAATRETAVRTIGLLANTVHEPAAIAKLTTLSTEADWRIRQQVAYALKGFTIQSAKDLLAKLKQDSDHRVVGAALEEALP</sequence>
<dbReference type="InterPro" id="IPR016024">
    <property type="entry name" value="ARM-type_fold"/>
</dbReference>
<dbReference type="GO" id="GO:0016491">
    <property type="term" value="F:oxidoreductase activity"/>
    <property type="evidence" value="ECO:0007669"/>
    <property type="project" value="TreeGrafter"/>
</dbReference>
<gene>
    <name evidence="3" type="ORF">IQ266_08335</name>
</gene>
<name>A0A928Z360_9CYAN</name>
<keyword evidence="2" id="KW-0605">Phycobilisome</keyword>
<comment type="caution">
    <text evidence="3">The sequence shown here is derived from an EMBL/GenBank/DDBJ whole genome shotgun (WGS) entry which is preliminary data.</text>
</comment>
<accession>A0A928Z360</accession>
<dbReference type="EMBL" id="JADEXQ010000021">
    <property type="protein sequence ID" value="MBE9029732.1"/>
    <property type="molecule type" value="Genomic_DNA"/>
</dbReference>
<evidence type="ECO:0000256" key="2">
    <source>
        <dbReference type="ARBA" id="ARBA00022738"/>
    </source>
</evidence>